<keyword evidence="3" id="KW-1185">Reference proteome</keyword>
<gene>
    <name evidence="2" type="ORF">L207DRAFT_88166</name>
</gene>
<proteinExistence type="predicted"/>
<dbReference type="Proteomes" id="UP000235786">
    <property type="component" value="Unassembled WGS sequence"/>
</dbReference>
<dbReference type="EMBL" id="KZ613950">
    <property type="protein sequence ID" value="PMD36704.1"/>
    <property type="molecule type" value="Genomic_DNA"/>
</dbReference>
<feature type="chain" id="PRO_5014380170" description="Secreted protein" evidence="1">
    <location>
        <begin position="22"/>
        <end position="100"/>
    </location>
</feature>
<protein>
    <recommendedName>
        <fullName evidence="4">Secreted protein</fullName>
    </recommendedName>
</protein>
<evidence type="ECO:0008006" key="4">
    <source>
        <dbReference type="Google" id="ProtNLM"/>
    </source>
</evidence>
<evidence type="ECO:0000313" key="2">
    <source>
        <dbReference type="EMBL" id="PMD36704.1"/>
    </source>
</evidence>
<evidence type="ECO:0000256" key="1">
    <source>
        <dbReference type="SAM" id="SignalP"/>
    </source>
</evidence>
<feature type="signal peptide" evidence="1">
    <location>
        <begin position="1"/>
        <end position="21"/>
    </location>
</feature>
<organism evidence="2 3">
    <name type="scientific">Hyaloscypha variabilis (strain UAMH 11265 / GT02V1 / F)</name>
    <name type="common">Meliniomyces variabilis</name>
    <dbReference type="NCBI Taxonomy" id="1149755"/>
    <lineage>
        <taxon>Eukaryota</taxon>
        <taxon>Fungi</taxon>
        <taxon>Dikarya</taxon>
        <taxon>Ascomycota</taxon>
        <taxon>Pezizomycotina</taxon>
        <taxon>Leotiomycetes</taxon>
        <taxon>Helotiales</taxon>
        <taxon>Hyaloscyphaceae</taxon>
        <taxon>Hyaloscypha</taxon>
        <taxon>Hyaloscypha variabilis</taxon>
    </lineage>
</organism>
<keyword evidence="1" id="KW-0732">Signal</keyword>
<accession>A0A2J6RDW6</accession>
<sequence>MVILDLVMALFVPLFSCVCLSLPPAVQDLSGSDQRVCRALVRQPLLANERLRGRWGGCVSSWRCVPSLPLDLEARISGEAAPNHCKPAQKYLLGDLADGE</sequence>
<reference evidence="2 3" key="1">
    <citation type="submission" date="2016-04" db="EMBL/GenBank/DDBJ databases">
        <title>A degradative enzymes factory behind the ericoid mycorrhizal symbiosis.</title>
        <authorList>
            <consortium name="DOE Joint Genome Institute"/>
            <person name="Martino E."/>
            <person name="Morin E."/>
            <person name="Grelet G."/>
            <person name="Kuo A."/>
            <person name="Kohler A."/>
            <person name="Daghino S."/>
            <person name="Barry K."/>
            <person name="Choi C."/>
            <person name="Cichocki N."/>
            <person name="Clum A."/>
            <person name="Copeland A."/>
            <person name="Hainaut M."/>
            <person name="Haridas S."/>
            <person name="Labutti K."/>
            <person name="Lindquist E."/>
            <person name="Lipzen A."/>
            <person name="Khouja H.-R."/>
            <person name="Murat C."/>
            <person name="Ohm R."/>
            <person name="Olson A."/>
            <person name="Spatafora J."/>
            <person name="Veneault-Fourrey C."/>
            <person name="Henrissat B."/>
            <person name="Grigoriev I."/>
            <person name="Martin F."/>
            <person name="Perotto S."/>
        </authorList>
    </citation>
    <scope>NUCLEOTIDE SEQUENCE [LARGE SCALE GENOMIC DNA]</scope>
    <source>
        <strain evidence="2 3">F</strain>
    </source>
</reference>
<evidence type="ECO:0000313" key="3">
    <source>
        <dbReference type="Proteomes" id="UP000235786"/>
    </source>
</evidence>
<dbReference type="OrthoDB" id="10618084at2759"/>
<name>A0A2J6RDW6_HYAVF</name>
<dbReference type="AlphaFoldDB" id="A0A2J6RDW6"/>